<gene>
    <name evidence="9" type="ORF">KUTeg_009413</name>
</gene>
<comment type="caution">
    <text evidence="9">The sequence shown here is derived from an EMBL/GenBank/DDBJ whole genome shotgun (WGS) entry which is preliminary data.</text>
</comment>
<protein>
    <recommendedName>
        <fullName evidence="8">Chitin-binding type-4 domain-containing protein</fullName>
    </recommendedName>
</protein>
<reference evidence="9 10" key="1">
    <citation type="submission" date="2022-12" db="EMBL/GenBank/DDBJ databases">
        <title>Chromosome-level genome of Tegillarca granosa.</title>
        <authorList>
            <person name="Kim J."/>
        </authorList>
    </citation>
    <scope>NUCLEOTIDE SEQUENCE [LARGE SCALE GENOMIC DNA]</scope>
    <source>
        <strain evidence="9">Teg-2019</strain>
        <tissue evidence="9">Adductor muscle</tissue>
    </source>
</reference>
<dbReference type="InterPro" id="IPR052282">
    <property type="entry name" value="Starch-active_LPMO"/>
</dbReference>
<evidence type="ECO:0000259" key="8">
    <source>
        <dbReference type="Pfam" id="PF03067"/>
    </source>
</evidence>
<feature type="compositionally biased region" description="Low complexity" evidence="7">
    <location>
        <begin position="519"/>
        <end position="530"/>
    </location>
</feature>
<evidence type="ECO:0000256" key="7">
    <source>
        <dbReference type="SAM" id="MobiDB-lite"/>
    </source>
</evidence>
<keyword evidence="5" id="KW-0325">Glycoprotein</keyword>
<name>A0ABQ9F6Y7_TEGGR</name>
<keyword evidence="10" id="KW-1185">Reference proteome</keyword>
<dbReference type="InterPro" id="IPR004302">
    <property type="entry name" value="Cellulose/chitin-bd_N"/>
</dbReference>
<feature type="domain" description="Chitin-binding type-4" evidence="8">
    <location>
        <begin position="33"/>
        <end position="217"/>
    </location>
</feature>
<evidence type="ECO:0000313" key="9">
    <source>
        <dbReference type="EMBL" id="KAJ8312040.1"/>
    </source>
</evidence>
<dbReference type="Proteomes" id="UP001217089">
    <property type="component" value="Unassembled WGS sequence"/>
</dbReference>
<feature type="domain" description="Chitin-binding type-4" evidence="8">
    <location>
        <begin position="324"/>
        <end position="500"/>
    </location>
</feature>
<evidence type="ECO:0000313" key="10">
    <source>
        <dbReference type="Proteomes" id="UP001217089"/>
    </source>
</evidence>
<evidence type="ECO:0000256" key="4">
    <source>
        <dbReference type="ARBA" id="ARBA00023157"/>
    </source>
</evidence>
<evidence type="ECO:0000256" key="6">
    <source>
        <dbReference type="ARBA" id="ARBA00034311"/>
    </source>
</evidence>
<dbReference type="PANTHER" id="PTHR36575">
    <property type="entry name" value="BINDING PROTEIN, PUTATIVE (AFU_ORTHOLOGUE AFUA_1G14430)-RELATED"/>
    <property type="match status" value="1"/>
</dbReference>
<keyword evidence="4" id="KW-1015">Disulfide bond</keyword>
<keyword evidence="3" id="KW-0186">Copper</keyword>
<comment type="cofactor">
    <cofactor evidence="1">
        <name>Cu(2+)</name>
        <dbReference type="ChEBI" id="CHEBI:29036"/>
    </cofactor>
</comment>
<proteinExistence type="inferred from homology"/>
<keyword evidence="2" id="KW-0479">Metal-binding</keyword>
<accession>A0ABQ9F6Y7</accession>
<sequence>MLTIKHLHVAEMEMILLWTTIIISTISSFCNGHGYLKEPPSRSSMWRYGFNTPTNYNDNQLFCGGFDVQWNHNGGKCGICGDRWDGTRDNEAGGKYATGSISRHYTEGQTMHVEVKLTMQHGGYFEYRICPNNNPSRRATQACLNRYLLRQPDGSTRYYPKGGSQTYSVQLMLPPGLTCTQCVVQWIWNTASNWGCEGGQCGRGFGHQEQFRGCADVSIMSSGQNQGIQNAYRPAANIQTGNGNTHTQNHGNQPSYHNSIFQIIGGQPSGYGNGAPTCRATDQYRAQFPYADQFCVDQCKVEMEMILLWTTIIISTISSFCNGHGYLKEPPSRSSMWRYGFNTPTNYNDNQLFCGGFDVQWNHNGGKCGICGDRWDGSRDNEAGGKYATGTISRHYTEGQAMHVEVKLIKQHGGYFEFRICPNNNPSRRAPQACLDRYLLRQPDGSTRYYPKGGSQTYSVQLMLPPGLTCTQCVVQWIWNTGMLNRIQKVQEQFRGCADVSITSSGQNQGIQNAYRPAGNGNTNTQNHGNQPSYHNSIFQIIGGQPSGYGNGAPTCRATDQYRAQFPYADQFCVDQCKVGMNRTFVAELFTCILSALCLQCHGHGFLKEPPNRSSMWRYGFDTPINYDDNKLYCGGFDVQWNRNGGKCGICGDRWDGPRDNEAGGIYATGTISRHYQEGQIIHAQATLTMQHWGYFEFRICPNNDPSRKATQECLDKYLLRQPDGSTKYYPKRGSQTYTVSLVLPQGLTCTQCVFQWIYNT</sequence>
<dbReference type="Pfam" id="PF03067">
    <property type="entry name" value="LPMO_10"/>
    <property type="match status" value="3"/>
</dbReference>
<evidence type="ECO:0000256" key="3">
    <source>
        <dbReference type="ARBA" id="ARBA00023008"/>
    </source>
</evidence>
<feature type="non-terminal residue" evidence="9">
    <location>
        <position position="761"/>
    </location>
</feature>
<evidence type="ECO:0000256" key="2">
    <source>
        <dbReference type="ARBA" id="ARBA00022723"/>
    </source>
</evidence>
<evidence type="ECO:0000256" key="5">
    <source>
        <dbReference type="ARBA" id="ARBA00023180"/>
    </source>
</evidence>
<evidence type="ECO:0000256" key="1">
    <source>
        <dbReference type="ARBA" id="ARBA00001973"/>
    </source>
</evidence>
<feature type="domain" description="Chitin-binding type-4" evidence="8">
    <location>
        <begin position="604"/>
        <end position="759"/>
    </location>
</feature>
<feature type="region of interest" description="Disordered" evidence="7">
    <location>
        <begin position="508"/>
        <end position="530"/>
    </location>
</feature>
<dbReference type="EMBL" id="JARBDR010000440">
    <property type="protein sequence ID" value="KAJ8312040.1"/>
    <property type="molecule type" value="Genomic_DNA"/>
</dbReference>
<dbReference type="PANTHER" id="PTHR36575:SF2">
    <property type="entry name" value="CHITIN-BINDING TYPE-4 DOMAIN-CONTAINING PROTEIN-RELATED"/>
    <property type="match status" value="1"/>
</dbReference>
<organism evidence="9 10">
    <name type="scientific">Tegillarca granosa</name>
    <name type="common">Malaysian cockle</name>
    <name type="synonym">Anadara granosa</name>
    <dbReference type="NCBI Taxonomy" id="220873"/>
    <lineage>
        <taxon>Eukaryota</taxon>
        <taxon>Metazoa</taxon>
        <taxon>Spiralia</taxon>
        <taxon>Lophotrochozoa</taxon>
        <taxon>Mollusca</taxon>
        <taxon>Bivalvia</taxon>
        <taxon>Autobranchia</taxon>
        <taxon>Pteriomorphia</taxon>
        <taxon>Arcoida</taxon>
        <taxon>Arcoidea</taxon>
        <taxon>Arcidae</taxon>
        <taxon>Tegillarca</taxon>
    </lineage>
</organism>
<comment type="similarity">
    <text evidence="6">Belongs to the polysaccharide monooxygenase AA13 family.</text>
</comment>